<dbReference type="AlphaFoldDB" id="A0A9X0DEL4"/>
<reference evidence="1" key="1">
    <citation type="submission" date="2022-11" db="EMBL/GenBank/DDBJ databases">
        <title>Genome Resource of Sclerotinia nivalis Strain SnTB1, a Plant Pathogen Isolated from American Ginseng.</title>
        <authorList>
            <person name="Fan S."/>
        </authorList>
    </citation>
    <scope>NUCLEOTIDE SEQUENCE</scope>
    <source>
        <strain evidence="1">SnTB1</strain>
    </source>
</reference>
<proteinExistence type="predicted"/>
<dbReference type="EMBL" id="JAPEIS010000014">
    <property type="protein sequence ID" value="KAJ8059974.1"/>
    <property type="molecule type" value="Genomic_DNA"/>
</dbReference>
<organism evidence="1 2">
    <name type="scientific">Sclerotinia nivalis</name>
    <dbReference type="NCBI Taxonomy" id="352851"/>
    <lineage>
        <taxon>Eukaryota</taxon>
        <taxon>Fungi</taxon>
        <taxon>Dikarya</taxon>
        <taxon>Ascomycota</taxon>
        <taxon>Pezizomycotina</taxon>
        <taxon>Leotiomycetes</taxon>
        <taxon>Helotiales</taxon>
        <taxon>Sclerotiniaceae</taxon>
        <taxon>Sclerotinia</taxon>
    </lineage>
</organism>
<accession>A0A9X0DEL4</accession>
<gene>
    <name evidence="1" type="ORF">OCU04_011588</name>
</gene>
<evidence type="ECO:0000313" key="2">
    <source>
        <dbReference type="Proteomes" id="UP001152300"/>
    </source>
</evidence>
<keyword evidence="2" id="KW-1185">Reference proteome</keyword>
<dbReference type="Proteomes" id="UP001152300">
    <property type="component" value="Unassembled WGS sequence"/>
</dbReference>
<comment type="caution">
    <text evidence="1">The sequence shown here is derived from an EMBL/GenBank/DDBJ whole genome shotgun (WGS) entry which is preliminary data.</text>
</comment>
<sequence>MASVEEPTSAAISPLQGMLDFVNISKSKLMDAKIRGVTGFFHTHELQAVDLLCKMMIDIQSHPHPKLLYRPVSSPSSWLAVKGSLQSIINKGLAKSTIDDEDINLVLRIFEDAIPFLSLKFEESYSYS</sequence>
<evidence type="ECO:0000313" key="1">
    <source>
        <dbReference type="EMBL" id="KAJ8059974.1"/>
    </source>
</evidence>
<name>A0A9X0DEL4_9HELO</name>
<protein>
    <submittedName>
        <fullName evidence="1">Uncharacterized protein</fullName>
    </submittedName>
</protein>